<dbReference type="Proteomes" id="UP000297245">
    <property type="component" value="Unassembled WGS sequence"/>
</dbReference>
<feature type="chain" id="PRO_5020924568" description="Carbohydrate esterase family 16 protein" evidence="1">
    <location>
        <begin position="21"/>
        <end position="272"/>
    </location>
</feature>
<dbReference type="InterPro" id="IPR036514">
    <property type="entry name" value="SGNH_hydro_sf"/>
</dbReference>
<accession>A0A4S8L8Z2</accession>
<dbReference type="SUPFAM" id="SSF52266">
    <property type="entry name" value="SGNH hydrolase"/>
    <property type="match status" value="1"/>
</dbReference>
<dbReference type="OrthoDB" id="1600564at2759"/>
<sequence length="272" mass="31170">MSWYILWIFLLVMGLGEVGGKETKHVVLFGDSFTDQSRSHSISNGTFPGKDYQEVFPPVTIVNLGRYELLSLLDSGIWGCTEITPSGTTQWEERTPLFDVPNVLNDQPDWFIQDYITSNGTSHQKLHLDPDEFVVFLWVGTNDVGINSFVTDDQKANTSLVDLAECQMDTLRRMHSLDRELRVSMKNGRGVEVMWIVMRSLKKFIIIQDVYFKWSVPANVTDPLDFHFCGMGDCTEAERNSYMWWDELHPSEQTGRNVAMELFKKIKGVSHS</sequence>
<reference evidence="2 3" key="1">
    <citation type="journal article" date="2019" name="Nat. Ecol. Evol.">
        <title>Megaphylogeny resolves global patterns of mushroom evolution.</title>
        <authorList>
            <person name="Varga T."/>
            <person name="Krizsan K."/>
            <person name="Foldi C."/>
            <person name="Dima B."/>
            <person name="Sanchez-Garcia M."/>
            <person name="Sanchez-Ramirez S."/>
            <person name="Szollosi G.J."/>
            <person name="Szarkandi J.G."/>
            <person name="Papp V."/>
            <person name="Albert L."/>
            <person name="Andreopoulos W."/>
            <person name="Angelini C."/>
            <person name="Antonin V."/>
            <person name="Barry K.W."/>
            <person name="Bougher N.L."/>
            <person name="Buchanan P."/>
            <person name="Buyck B."/>
            <person name="Bense V."/>
            <person name="Catcheside P."/>
            <person name="Chovatia M."/>
            <person name="Cooper J."/>
            <person name="Damon W."/>
            <person name="Desjardin D."/>
            <person name="Finy P."/>
            <person name="Geml J."/>
            <person name="Haridas S."/>
            <person name="Hughes K."/>
            <person name="Justo A."/>
            <person name="Karasinski D."/>
            <person name="Kautmanova I."/>
            <person name="Kiss B."/>
            <person name="Kocsube S."/>
            <person name="Kotiranta H."/>
            <person name="LaButti K.M."/>
            <person name="Lechner B.E."/>
            <person name="Liimatainen K."/>
            <person name="Lipzen A."/>
            <person name="Lukacs Z."/>
            <person name="Mihaltcheva S."/>
            <person name="Morgado L.N."/>
            <person name="Niskanen T."/>
            <person name="Noordeloos M.E."/>
            <person name="Ohm R.A."/>
            <person name="Ortiz-Santana B."/>
            <person name="Ovrebo C."/>
            <person name="Racz N."/>
            <person name="Riley R."/>
            <person name="Savchenko A."/>
            <person name="Shiryaev A."/>
            <person name="Soop K."/>
            <person name="Spirin V."/>
            <person name="Szebenyi C."/>
            <person name="Tomsovsky M."/>
            <person name="Tulloss R.E."/>
            <person name="Uehling J."/>
            <person name="Grigoriev I.V."/>
            <person name="Vagvolgyi C."/>
            <person name="Papp T."/>
            <person name="Martin F.M."/>
            <person name="Miettinen O."/>
            <person name="Hibbett D.S."/>
            <person name="Nagy L.G."/>
        </authorList>
    </citation>
    <scope>NUCLEOTIDE SEQUENCE [LARGE SCALE GENOMIC DNA]</scope>
    <source>
        <strain evidence="2 3">CBS 962.96</strain>
    </source>
</reference>
<feature type="signal peptide" evidence="1">
    <location>
        <begin position="1"/>
        <end position="20"/>
    </location>
</feature>
<keyword evidence="1" id="KW-0732">Signal</keyword>
<dbReference type="AlphaFoldDB" id="A0A4S8L8Z2"/>
<evidence type="ECO:0000256" key="1">
    <source>
        <dbReference type="SAM" id="SignalP"/>
    </source>
</evidence>
<protein>
    <recommendedName>
        <fullName evidence="4">Carbohydrate esterase family 16 protein</fullName>
    </recommendedName>
</protein>
<dbReference type="EMBL" id="ML179560">
    <property type="protein sequence ID" value="THU85212.1"/>
    <property type="molecule type" value="Genomic_DNA"/>
</dbReference>
<proteinExistence type="predicted"/>
<dbReference type="Gene3D" id="3.40.50.1110">
    <property type="entry name" value="SGNH hydrolase"/>
    <property type="match status" value="2"/>
</dbReference>
<name>A0A4S8L8Z2_DENBC</name>
<evidence type="ECO:0000313" key="3">
    <source>
        <dbReference type="Proteomes" id="UP000297245"/>
    </source>
</evidence>
<keyword evidence="3" id="KW-1185">Reference proteome</keyword>
<gene>
    <name evidence="2" type="ORF">K435DRAFT_806104</name>
</gene>
<evidence type="ECO:0008006" key="4">
    <source>
        <dbReference type="Google" id="ProtNLM"/>
    </source>
</evidence>
<organism evidence="2 3">
    <name type="scientific">Dendrothele bispora (strain CBS 962.96)</name>
    <dbReference type="NCBI Taxonomy" id="1314807"/>
    <lineage>
        <taxon>Eukaryota</taxon>
        <taxon>Fungi</taxon>
        <taxon>Dikarya</taxon>
        <taxon>Basidiomycota</taxon>
        <taxon>Agaricomycotina</taxon>
        <taxon>Agaricomycetes</taxon>
        <taxon>Agaricomycetidae</taxon>
        <taxon>Agaricales</taxon>
        <taxon>Agaricales incertae sedis</taxon>
        <taxon>Dendrothele</taxon>
    </lineage>
</organism>
<evidence type="ECO:0000313" key="2">
    <source>
        <dbReference type="EMBL" id="THU85212.1"/>
    </source>
</evidence>